<dbReference type="RefSeq" id="WP_090665614.1">
    <property type="nucleotide sequence ID" value="NZ_CAJNAP010000034.1"/>
</dbReference>
<dbReference type="SUPFAM" id="SSF52540">
    <property type="entry name" value="P-loop containing nucleoside triphosphate hydrolases"/>
    <property type="match status" value="1"/>
</dbReference>
<dbReference type="EMBL" id="CAJNAP010000034">
    <property type="protein sequence ID" value="CAE6513028.1"/>
    <property type="molecule type" value="Genomic_DNA"/>
</dbReference>
<evidence type="ECO:0000313" key="4">
    <source>
        <dbReference type="Proteomes" id="UP000199561"/>
    </source>
</evidence>
<dbReference type="Pfam" id="PF13401">
    <property type="entry name" value="AAA_22"/>
    <property type="match status" value="1"/>
</dbReference>
<accession>A0A1I4KXT6</accession>
<reference evidence="2" key="2">
    <citation type="submission" date="2021-02" db="EMBL/GenBank/DDBJ databases">
        <authorList>
            <person name="Han P."/>
        </authorList>
    </citation>
    <scope>NUCLEOTIDE SEQUENCE</scope>
    <source>
        <strain evidence="2">Nitrosomonas nitrosa 18-3D</strain>
    </source>
</reference>
<dbReference type="InterPro" id="IPR027417">
    <property type="entry name" value="P-loop_NTPase"/>
</dbReference>
<organism evidence="3 4">
    <name type="scientific">Nitrosomonas nitrosa</name>
    <dbReference type="NCBI Taxonomy" id="52442"/>
    <lineage>
        <taxon>Bacteria</taxon>
        <taxon>Pseudomonadati</taxon>
        <taxon>Pseudomonadota</taxon>
        <taxon>Betaproteobacteria</taxon>
        <taxon>Nitrosomonadales</taxon>
        <taxon>Nitrosomonadaceae</taxon>
        <taxon>Nitrosomonas</taxon>
    </lineage>
</organism>
<dbReference type="InterPro" id="IPR049945">
    <property type="entry name" value="AAA_22"/>
</dbReference>
<dbReference type="Proteomes" id="UP000199561">
    <property type="component" value="Unassembled WGS sequence"/>
</dbReference>
<dbReference type="AlphaFoldDB" id="A0A1I4KXT6"/>
<dbReference type="Gene3D" id="3.40.50.300">
    <property type="entry name" value="P-loop containing nucleotide triphosphate hydrolases"/>
    <property type="match status" value="1"/>
</dbReference>
<dbReference type="EMBL" id="FOUF01000001">
    <property type="protein sequence ID" value="SFL83217.1"/>
    <property type="molecule type" value="Genomic_DNA"/>
</dbReference>
<dbReference type="NCBIfam" id="TIGR03015">
    <property type="entry name" value="pepcterm_ATPase"/>
    <property type="match status" value="1"/>
</dbReference>
<dbReference type="GO" id="GO:0016887">
    <property type="term" value="F:ATP hydrolysis activity"/>
    <property type="evidence" value="ECO:0007669"/>
    <property type="project" value="InterPro"/>
</dbReference>
<dbReference type="PANTHER" id="PTHR35894:SF1">
    <property type="entry name" value="PHOSPHORIBULOKINASE _ URIDINE KINASE FAMILY"/>
    <property type="match status" value="1"/>
</dbReference>
<keyword evidence="4" id="KW-1185">Reference proteome</keyword>
<dbReference type="SMART" id="SM00382">
    <property type="entry name" value="AAA"/>
    <property type="match status" value="1"/>
</dbReference>
<sequence length="288" mass="32545">MYLSYYGLKIKPFQLKPDPSFFFSSKGHKRAMAYLEYGLSQEDGFIIVTGEVGAGKTTLMRHLFQRLEKDQFIAAQLVNTHLEADDILRMVAAAFGLPHLNATKATLLLEIEQFLRQSDKQGKRVLLLVDEAQNLSTSALEELRMLSNFQTDDKLLLQTFLLGQPEFRKTLLGSGMQQLRQRVIATYHLGPLDATETKSYIEHRLITAGWSGDPLIRDDAFDAIYSFTGGIPRKINTLCDRLLIMGCLEELHTIGQEEVNVVIQDIQQEFDLPVNTDLGPDELNTHTV</sequence>
<name>A0A1I4KXT6_9PROT</name>
<dbReference type="InterPro" id="IPR003593">
    <property type="entry name" value="AAA+_ATPase"/>
</dbReference>
<feature type="domain" description="AAA+ ATPase" evidence="1">
    <location>
        <begin position="42"/>
        <end position="207"/>
    </location>
</feature>
<dbReference type="InterPro" id="IPR017466">
    <property type="entry name" value="XrtA-assoc_ATPase-like"/>
</dbReference>
<protein>
    <submittedName>
        <fullName evidence="2 3">ATPase</fullName>
    </submittedName>
</protein>
<proteinExistence type="predicted"/>
<dbReference type="InterPro" id="IPR052026">
    <property type="entry name" value="ExeA_AAA_ATPase_DNA-bind"/>
</dbReference>
<dbReference type="PANTHER" id="PTHR35894">
    <property type="entry name" value="GENERAL SECRETION PATHWAY PROTEIN A-RELATED"/>
    <property type="match status" value="1"/>
</dbReference>
<dbReference type="OrthoDB" id="9783370at2"/>
<evidence type="ECO:0000313" key="3">
    <source>
        <dbReference type="EMBL" id="SFL83217.1"/>
    </source>
</evidence>
<reference evidence="3 4" key="1">
    <citation type="submission" date="2016-10" db="EMBL/GenBank/DDBJ databases">
        <authorList>
            <person name="de Groot N.N."/>
        </authorList>
    </citation>
    <scope>NUCLEOTIDE SEQUENCE [LARGE SCALE GENOMIC DNA]</scope>
    <source>
        <strain evidence="3 4">Nm146</strain>
    </source>
</reference>
<dbReference type="STRING" id="52442.SAMN05421880_10174"/>
<gene>
    <name evidence="2" type="ORF">NMYAN_40202</name>
    <name evidence="3" type="ORF">SAMN05421880_10174</name>
</gene>
<evidence type="ECO:0000259" key="1">
    <source>
        <dbReference type="SMART" id="SM00382"/>
    </source>
</evidence>
<dbReference type="Proteomes" id="UP000601736">
    <property type="component" value="Unassembled WGS sequence"/>
</dbReference>
<evidence type="ECO:0000313" key="2">
    <source>
        <dbReference type="EMBL" id="CAE6513028.1"/>
    </source>
</evidence>